<dbReference type="EMBL" id="CAADRA010002233">
    <property type="protein sequence ID" value="VFT82895.1"/>
    <property type="molecule type" value="Genomic_DNA"/>
</dbReference>
<dbReference type="GO" id="GO:0016616">
    <property type="term" value="F:oxidoreductase activity, acting on the CH-OH group of donors, NAD or NADP as acceptor"/>
    <property type="evidence" value="ECO:0007669"/>
    <property type="project" value="TreeGrafter"/>
</dbReference>
<organism evidence="3 4">
    <name type="scientific">Aphanomyces stellatus</name>
    <dbReference type="NCBI Taxonomy" id="120398"/>
    <lineage>
        <taxon>Eukaryota</taxon>
        <taxon>Sar</taxon>
        <taxon>Stramenopiles</taxon>
        <taxon>Oomycota</taxon>
        <taxon>Saprolegniomycetes</taxon>
        <taxon>Saprolegniales</taxon>
        <taxon>Verrucalvaceae</taxon>
        <taxon>Aphanomyces</taxon>
    </lineage>
</organism>
<proteinExistence type="predicted"/>
<dbReference type="PANTHER" id="PTHR10366:SF564">
    <property type="entry name" value="STEROL-4-ALPHA-CARBOXYLATE 3-DEHYDROGENASE, DECARBOXYLATING"/>
    <property type="match status" value="1"/>
</dbReference>
<dbReference type="InterPro" id="IPR036291">
    <property type="entry name" value="NAD(P)-bd_dom_sf"/>
</dbReference>
<dbReference type="PANTHER" id="PTHR10366">
    <property type="entry name" value="NAD DEPENDENT EPIMERASE/DEHYDRATASE"/>
    <property type="match status" value="1"/>
</dbReference>
<evidence type="ECO:0000313" key="4">
    <source>
        <dbReference type="Proteomes" id="UP000332933"/>
    </source>
</evidence>
<keyword evidence="1" id="KW-0560">Oxidoreductase</keyword>
<sequence>MEALEAPTFDLVVLNPAWVFGPMLQPTLNESSDEIARYFTGHLQAIPNGFKCAVDVRDVAEAHVKAFETPAANGRYMLIGWQASEAEIADRIRTLYPLAAVPTTVEDDGKVPHPRLYDANRAVKDLGLVYTPMTESIEATCASLVQHGLVQIDARHLATTK</sequence>
<evidence type="ECO:0000313" key="3">
    <source>
        <dbReference type="EMBL" id="VFT82895.1"/>
    </source>
</evidence>
<protein>
    <submittedName>
        <fullName evidence="3">Aste57867_5873 protein</fullName>
    </submittedName>
</protein>
<reference evidence="2" key="2">
    <citation type="submission" date="2019-06" db="EMBL/GenBank/DDBJ databases">
        <title>Genomics analysis of Aphanomyces spp. identifies a new class of oomycete effector associated with host adaptation.</title>
        <authorList>
            <person name="Gaulin E."/>
        </authorList>
    </citation>
    <scope>NUCLEOTIDE SEQUENCE</scope>
    <source>
        <strain evidence="2">CBS 578.67</strain>
    </source>
</reference>
<dbReference type="AlphaFoldDB" id="A0A485KHA4"/>
<accession>A0A485KHA4</accession>
<dbReference type="InterPro" id="IPR050425">
    <property type="entry name" value="NAD(P)_dehydrat-like"/>
</dbReference>
<gene>
    <name evidence="3" type="primary">Aste57867_5873</name>
    <name evidence="2" type="ORF">As57867_005859</name>
    <name evidence="3" type="ORF">ASTE57867_5873</name>
</gene>
<dbReference type="Proteomes" id="UP000332933">
    <property type="component" value="Unassembled WGS sequence"/>
</dbReference>
<keyword evidence="4" id="KW-1185">Reference proteome</keyword>
<dbReference type="OrthoDB" id="2735536at2759"/>
<evidence type="ECO:0000256" key="1">
    <source>
        <dbReference type="ARBA" id="ARBA00023002"/>
    </source>
</evidence>
<dbReference type="Gene3D" id="3.40.50.720">
    <property type="entry name" value="NAD(P)-binding Rossmann-like Domain"/>
    <property type="match status" value="1"/>
</dbReference>
<name>A0A485KHA4_9STRA</name>
<evidence type="ECO:0000313" key="2">
    <source>
        <dbReference type="EMBL" id="KAF0709566.1"/>
    </source>
</evidence>
<dbReference type="SUPFAM" id="SSF51735">
    <property type="entry name" value="NAD(P)-binding Rossmann-fold domains"/>
    <property type="match status" value="1"/>
</dbReference>
<dbReference type="EMBL" id="VJMH01002231">
    <property type="protein sequence ID" value="KAF0709566.1"/>
    <property type="molecule type" value="Genomic_DNA"/>
</dbReference>
<reference evidence="3 4" key="1">
    <citation type="submission" date="2019-03" db="EMBL/GenBank/DDBJ databases">
        <authorList>
            <person name="Gaulin E."/>
            <person name="Dumas B."/>
        </authorList>
    </citation>
    <scope>NUCLEOTIDE SEQUENCE [LARGE SCALE GENOMIC DNA]</scope>
    <source>
        <strain evidence="3">CBS 568.67</strain>
    </source>
</reference>